<gene>
    <name evidence="5" type="ORF">SAMN02746041_01793</name>
</gene>
<dbReference type="PANTHER" id="PTHR43300">
    <property type="entry name" value="ACETYLTRANSFERASE"/>
    <property type="match status" value="1"/>
</dbReference>
<dbReference type="InterPro" id="IPR050179">
    <property type="entry name" value="Trans_hexapeptide_repeat"/>
</dbReference>
<dbReference type="PROSITE" id="PS00101">
    <property type="entry name" value="HEXAPEP_TRANSFERASES"/>
    <property type="match status" value="1"/>
</dbReference>
<evidence type="ECO:0008006" key="7">
    <source>
        <dbReference type="Google" id="ProtNLM"/>
    </source>
</evidence>
<dbReference type="GO" id="GO:0016746">
    <property type="term" value="F:acyltransferase activity"/>
    <property type="evidence" value="ECO:0007669"/>
    <property type="project" value="UniProtKB-KW"/>
</dbReference>
<keyword evidence="6" id="KW-1185">Reference proteome</keyword>
<protein>
    <recommendedName>
        <fullName evidence="7">Phosphonate metabolim protein, transferase hexapeptide repeat family</fullName>
    </recommendedName>
</protein>
<dbReference type="STRING" id="1121390.SAMN02746041_01793"/>
<accession>A0A1W1XI24</accession>
<proteinExistence type="inferred from homology"/>
<organism evidence="5 6">
    <name type="scientific">Desulfacinum hydrothermale DSM 13146</name>
    <dbReference type="NCBI Taxonomy" id="1121390"/>
    <lineage>
        <taxon>Bacteria</taxon>
        <taxon>Pseudomonadati</taxon>
        <taxon>Thermodesulfobacteriota</taxon>
        <taxon>Syntrophobacteria</taxon>
        <taxon>Syntrophobacterales</taxon>
        <taxon>Syntrophobacteraceae</taxon>
        <taxon>Desulfacinum</taxon>
    </lineage>
</organism>
<evidence type="ECO:0000256" key="1">
    <source>
        <dbReference type="ARBA" id="ARBA00007274"/>
    </source>
</evidence>
<dbReference type="Gene3D" id="2.160.10.10">
    <property type="entry name" value="Hexapeptide repeat proteins"/>
    <property type="match status" value="1"/>
</dbReference>
<evidence type="ECO:0000256" key="3">
    <source>
        <dbReference type="ARBA" id="ARBA00022737"/>
    </source>
</evidence>
<dbReference type="RefSeq" id="WP_084057535.1">
    <property type="nucleotide sequence ID" value="NZ_FWXF01000008.1"/>
</dbReference>
<sequence length="209" mass="23333">MEGGTQRLQEEPTAHPSALIRGCRLGAWTQVGARCRLENTILDDYSYVMEDCQIDYARIGKFCSIAAACRINPGNHPLPRAALHHFTYRSAQFGLGSDDDDFFRWRSAHFVQLGHDVWLGHGAVILPAVHIGTGAVVGAGAVVTRDVAPFTIVAGVPATLLRERFPTSVQQGLLRIAWWDWSPHKLRQALPDFQRLDAESFVRKYDPER</sequence>
<evidence type="ECO:0000256" key="2">
    <source>
        <dbReference type="ARBA" id="ARBA00022679"/>
    </source>
</evidence>
<dbReference type="CDD" id="cd03349">
    <property type="entry name" value="LbH_XAT"/>
    <property type="match status" value="1"/>
</dbReference>
<evidence type="ECO:0000313" key="5">
    <source>
        <dbReference type="EMBL" id="SMC23656.1"/>
    </source>
</evidence>
<dbReference type="InterPro" id="IPR011004">
    <property type="entry name" value="Trimer_LpxA-like_sf"/>
</dbReference>
<keyword evidence="3" id="KW-0677">Repeat</keyword>
<keyword evidence="4" id="KW-0012">Acyltransferase</keyword>
<dbReference type="InterPro" id="IPR018357">
    <property type="entry name" value="Hexapep_transf_CS"/>
</dbReference>
<name>A0A1W1XI24_9BACT</name>
<dbReference type="AlphaFoldDB" id="A0A1W1XI24"/>
<comment type="similarity">
    <text evidence="1">Belongs to the transferase hexapeptide repeat family.</text>
</comment>
<dbReference type="Pfam" id="PF00132">
    <property type="entry name" value="Hexapep"/>
    <property type="match status" value="1"/>
</dbReference>
<dbReference type="SUPFAM" id="SSF51161">
    <property type="entry name" value="Trimeric LpxA-like enzymes"/>
    <property type="match status" value="1"/>
</dbReference>
<dbReference type="EMBL" id="FWXF01000008">
    <property type="protein sequence ID" value="SMC23656.1"/>
    <property type="molecule type" value="Genomic_DNA"/>
</dbReference>
<evidence type="ECO:0000313" key="6">
    <source>
        <dbReference type="Proteomes" id="UP000192783"/>
    </source>
</evidence>
<dbReference type="InterPro" id="IPR017694">
    <property type="entry name" value="Phosphonate_tfrase_rpt"/>
</dbReference>
<dbReference type="PANTHER" id="PTHR43300:SF11">
    <property type="entry name" value="ACETYLTRANSFERASE RV3034C-RELATED"/>
    <property type="match status" value="1"/>
</dbReference>
<dbReference type="NCBIfam" id="TIGR03308">
    <property type="entry name" value="phn_thr-fam"/>
    <property type="match status" value="1"/>
</dbReference>
<evidence type="ECO:0000256" key="4">
    <source>
        <dbReference type="ARBA" id="ARBA00023315"/>
    </source>
</evidence>
<dbReference type="Proteomes" id="UP000192783">
    <property type="component" value="Unassembled WGS sequence"/>
</dbReference>
<dbReference type="InterPro" id="IPR001451">
    <property type="entry name" value="Hexapep"/>
</dbReference>
<dbReference type="OrthoDB" id="272049at2"/>
<reference evidence="5 6" key="1">
    <citation type="submission" date="2017-04" db="EMBL/GenBank/DDBJ databases">
        <authorList>
            <person name="Afonso C.L."/>
            <person name="Miller P.J."/>
            <person name="Scott M.A."/>
            <person name="Spackman E."/>
            <person name="Goraichik I."/>
            <person name="Dimitrov K.M."/>
            <person name="Suarez D.L."/>
            <person name="Swayne D.E."/>
        </authorList>
    </citation>
    <scope>NUCLEOTIDE SEQUENCE [LARGE SCALE GENOMIC DNA]</scope>
    <source>
        <strain evidence="5 6">DSM 13146</strain>
    </source>
</reference>
<keyword evidence="2" id="KW-0808">Transferase</keyword>